<dbReference type="GO" id="GO:0016887">
    <property type="term" value="F:ATP hydrolysis activity"/>
    <property type="evidence" value="ECO:0007669"/>
    <property type="project" value="InterPro"/>
</dbReference>
<dbReference type="CDD" id="cd03220">
    <property type="entry name" value="ABC_KpsT_Wzt"/>
    <property type="match status" value="1"/>
</dbReference>
<dbReference type="InterPro" id="IPR015860">
    <property type="entry name" value="ABC_transpr_TagH-like"/>
</dbReference>
<dbReference type="PROSITE" id="PS50893">
    <property type="entry name" value="ABC_TRANSPORTER_2"/>
    <property type="match status" value="1"/>
</dbReference>
<dbReference type="OrthoDB" id="9778870at2"/>
<dbReference type="InterPro" id="IPR003593">
    <property type="entry name" value="AAA+_ATPase"/>
</dbReference>
<proteinExistence type="inferred from homology"/>
<dbReference type="AlphaFoldDB" id="A0A1C3XAU1"/>
<dbReference type="PANTHER" id="PTHR46743">
    <property type="entry name" value="TEICHOIC ACIDS EXPORT ATP-BINDING PROTEIN TAGH"/>
    <property type="match status" value="1"/>
</dbReference>
<feature type="domain" description="ABC transporter" evidence="5">
    <location>
        <begin position="2"/>
        <end position="215"/>
    </location>
</feature>
<dbReference type="InterPro" id="IPR050683">
    <property type="entry name" value="Bact_Polysacc_Export_ATP-bd"/>
</dbReference>
<keyword evidence="2" id="KW-0813">Transport</keyword>
<evidence type="ECO:0000313" key="7">
    <source>
        <dbReference type="Proteomes" id="UP000199101"/>
    </source>
</evidence>
<keyword evidence="4 6" id="KW-0067">ATP-binding</keyword>
<dbReference type="InterPro" id="IPR017871">
    <property type="entry name" value="ABC_transporter-like_CS"/>
</dbReference>
<organism evidence="6 7">
    <name type="scientific">Rhizobium multihospitium</name>
    <dbReference type="NCBI Taxonomy" id="410764"/>
    <lineage>
        <taxon>Bacteria</taxon>
        <taxon>Pseudomonadati</taxon>
        <taxon>Pseudomonadota</taxon>
        <taxon>Alphaproteobacteria</taxon>
        <taxon>Hyphomicrobiales</taxon>
        <taxon>Rhizobiaceae</taxon>
        <taxon>Rhizobium/Agrobacterium group</taxon>
        <taxon>Rhizobium</taxon>
    </lineage>
</organism>
<protein>
    <submittedName>
        <fullName evidence="6">Capsular polysaccharide transport system ATP-binding protein</fullName>
    </submittedName>
</protein>
<name>A0A1C3XAU1_9HYPH</name>
<dbReference type="GO" id="GO:0016020">
    <property type="term" value="C:membrane"/>
    <property type="evidence" value="ECO:0007669"/>
    <property type="project" value="InterPro"/>
</dbReference>
<dbReference type="PROSITE" id="PS00211">
    <property type="entry name" value="ABC_TRANSPORTER_1"/>
    <property type="match status" value="1"/>
</dbReference>
<evidence type="ECO:0000259" key="5">
    <source>
        <dbReference type="PROSITE" id="PS50893"/>
    </source>
</evidence>
<sequence length="217" mass="24592">MIRFENVTKFFKTKQSKKVILDRVNTEFLSGSSYALIGVNGAGKSTTMRMIAGTMLPNSGRITKNLRVSWPLGFSGGFHPQMTGKDNLNFVSRAYGENVTRVARFVEEFAELGDYINAPVRTYSSGMMARFAFGLSMAIEFDCYLIDEITAVGDARFQQRCRHAFEQRRKNADLIVISHSMETIKMYCDKGIVLVDGRFLVFDNVDHAISAYYRLNR</sequence>
<dbReference type="Pfam" id="PF00005">
    <property type="entry name" value="ABC_tran"/>
    <property type="match status" value="1"/>
</dbReference>
<keyword evidence="3" id="KW-0547">Nucleotide-binding</keyword>
<keyword evidence="7" id="KW-1185">Reference proteome</keyword>
<dbReference type="InterPro" id="IPR003439">
    <property type="entry name" value="ABC_transporter-like_ATP-bd"/>
</dbReference>
<dbReference type="STRING" id="410764.GA0061103_0579"/>
<dbReference type="RefSeq" id="WP_092719644.1">
    <property type="nucleotide sequence ID" value="NZ_FMAG01000013.1"/>
</dbReference>
<evidence type="ECO:0000256" key="2">
    <source>
        <dbReference type="ARBA" id="ARBA00022448"/>
    </source>
</evidence>
<dbReference type="SUPFAM" id="SSF52540">
    <property type="entry name" value="P-loop containing nucleoside triphosphate hydrolases"/>
    <property type="match status" value="1"/>
</dbReference>
<dbReference type="SMART" id="SM00382">
    <property type="entry name" value="AAA"/>
    <property type="match status" value="1"/>
</dbReference>
<gene>
    <name evidence="6" type="ORF">GA0061103_0579</name>
</gene>
<evidence type="ECO:0000256" key="1">
    <source>
        <dbReference type="ARBA" id="ARBA00005417"/>
    </source>
</evidence>
<evidence type="ECO:0000313" key="6">
    <source>
        <dbReference type="EMBL" id="SCB49329.1"/>
    </source>
</evidence>
<dbReference type="GO" id="GO:0005524">
    <property type="term" value="F:ATP binding"/>
    <property type="evidence" value="ECO:0007669"/>
    <property type="project" value="UniProtKB-KW"/>
</dbReference>
<evidence type="ECO:0000256" key="3">
    <source>
        <dbReference type="ARBA" id="ARBA00022741"/>
    </source>
</evidence>
<accession>A0A1C3XAU1</accession>
<dbReference type="Proteomes" id="UP000199101">
    <property type="component" value="Unassembled WGS sequence"/>
</dbReference>
<dbReference type="GO" id="GO:0140359">
    <property type="term" value="F:ABC-type transporter activity"/>
    <property type="evidence" value="ECO:0007669"/>
    <property type="project" value="InterPro"/>
</dbReference>
<reference evidence="7" key="1">
    <citation type="submission" date="2016-08" db="EMBL/GenBank/DDBJ databases">
        <authorList>
            <person name="Varghese N."/>
            <person name="Submissions Spin"/>
        </authorList>
    </citation>
    <scope>NUCLEOTIDE SEQUENCE [LARGE SCALE GENOMIC DNA]</scope>
    <source>
        <strain evidence="7">HAMBI 2975</strain>
    </source>
</reference>
<dbReference type="EMBL" id="FMAG01000013">
    <property type="protein sequence ID" value="SCB49329.1"/>
    <property type="molecule type" value="Genomic_DNA"/>
</dbReference>
<dbReference type="InterPro" id="IPR027417">
    <property type="entry name" value="P-loop_NTPase"/>
</dbReference>
<dbReference type="PANTHER" id="PTHR46743:SF2">
    <property type="entry name" value="TEICHOIC ACIDS EXPORT ATP-BINDING PROTEIN TAGH"/>
    <property type="match status" value="1"/>
</dbReference>
<dbReference type="Gene3D" id="3.40.50.300">
    <property type="entry name" value="P-loop containing nucleotide triphosphate hydrolases"/>
    <property type="match status" value="1"/>
</dbReference>
<evidence type="ECO:0000256" key="4">
    <source>
        <dbReference type="ARBA" id="ARBA00022840"/>
    </source>
</evidence>
<comment type="similarity">
    <text evidence="1">Belongs to the ABC transporter superfamily.</text>
</comment>